<evidence type="ECO:0000259" key="1">
    <source>
        <dbReference type="PROSITE" id="PS50878"/>
    </source>
</evidence>
<dbReference type="InterPro" id="IPR052560">
    <property type="entry name" value="RdDP_mobile_element"/>
</dbReference>
<reference evidence="2" key="1">
    <citation type="submission" date="2023-10" db="EMBL/GenBank/DDBJ databases">
        <title>Genome assemblies of two species of porcelain crab, Petrolisthes cinctipes and Petrolisthes manimaculis (Anomura: Porcellanidae).</title>
        <authorList>
            <person name="Angst P."/>
        </authorList>
    </citation>
    <scope>NUCLEOTIDE SEQUENCE</scope>
    <source>
        <strain evidence="2">PB745_01</strain>
        <tissue evidence="2">Gill</tissue>
    </source>
</reference>
<dbReference type="PROSITE" id="PS50878">
    <property type="entry name" value="RT_POL"/>
    <property type="match status" value="1"/>
</dbReference>
<dbReference type="InterPro" id="IPR000477">
    <property type="entry name" value="RT_dom"/>
</dbReference>
<accession>A0AAE1KMV8</accession>
<dbReference type="AlphaFoldDB" id="A0AAE1KMV8"/>
<dbReference type="PANTHER" id="PTHR36688:SF1">
    <property type="entry name" value="ENDONUCLEASE_EXONUCLEASE_PHOSPHATASE DOMAIN-CONTAINING PROTEIN"/>
    <property type="match status" value="1"/>
</dbReference>
<name>A0AAE1KMV8_PETCI</name>
<comment type="caution">
    <text evidence="2">The sequence shown here is derived from an EMBL/GenBank/DDBJ whole genome shotgun (WGS) entry which is preliminary data.</text>
</comment>
<feature type="domain" description="Reverse transcriptase" evidence="1">
    <location>
        <begin position="19"/>
        <end position="290"/>
    </location>
</feature>
<evidence type="ECO:0000313" key="3">
    <source>
        <dbReference type="Proteomes" id="UP001286313"/>
    </source>
</evidence>
<dbReference type="EMBL" id="JAWQEG010001607">
    <property type="protein sequence ID" value="KAK3877974.1"/>
    <property type="molecule type" value="Genomic_DNA"/>
</dbReference>
<proteinExistence type="predicted"/>
<dbReference type="Proteomes" id="UP001286313">
    <property type="component" value="Unassembled WGS sequence"/>
</dbReference>
<sequence>MLRQLGDEVISILLALYNRIWLEGVFPSGWRVATILPFLKPGKDSGVALNYRPIVLTSCLCKLFEKMVNVRLVYFLDRGGFLSPSQSGFCKHCSTTDALVRLEADACETFARHQHFLCVFFDLEKAYDTTRQYGILQQLHLYGLRGRLPRFLKEFLSGRSFSVRVGTTHSASVAQEEGVPQGSVLCVTLFAVAINAIASSLPDGIANSIYVDDLAVWVAASRMPVAERRMQLALDRVSRWTGSHGFRFSPAKTVAMHFCHIRGIHSDPELFMYGHQIRCIEETRFLGLLFDKRLTWVPHLRTLKVSCLKALNLLRVLGHTSWGADRATLLRLYHVSF</sequence>
<protein>
    <recommendedName>
        <fullName evidence="1">Reverse transcriptase domain-containing protein</fullName>
    </recommendedName>
</protein>
<keyword evidence="3" id="KW-1185">Reference proteome</keyword>
<evidence type="ECO:0000313" key="2">
    <source>
        <dbReference type="EMBL" id="KAK3877974.1"/>
    </source>
</evidence>
<gene>
    <name evidence="2" type="ORF">Pcinc_017376</name>
</gene>
<dbReference type="Pfam" id="PF00078">
    <property type="entry name" value="RVT_1"/>
    <property type="match status" value="1"/>
</dbReference>
<organism evidence="2 3">
    <name type="scientific">Petrolisthes cinctipes</name>
    <name type="common">Flat porcelain crab</name>
    <dbReference type="NCBI Taxonomy" id="88211"/>
    <lineage>
        <taxon>Eukaryota</taxon>
        <taxon>Metazoa</taxon>
        <taxon>Ecdysozoa</taxon>
        <taxon>Arthropoda</taxon>
        <taxon>Crustacea</taxon>
        <taxon>Multicrustacea</taxon>
        <taxon>Malacostraca</taxon>
        <taxon>Eumalacostraca</taxon>
        <taxon>Eucarida</taxon>
        <taxon>Decapoda</taxon>
        <taxon>Pleocyemata</taxon>
        <taxon>Anomura</taxon>
        <taxon>Galatheoidea</taxon>
        <taxon>Porcellanidae</taxon>
        <taxon>Petrolisthes</taxon>
    </lineage>
</organism>
<dbReference type="PANTHER" id="PTHR36688">
    <property type="entry name" value="ENDO/EXONUCLEASE/PHOSPHATASE DOMAIN-CONTAINING PROTEIN"/>
    <property type="match status" value="1"/>
</dbReference>
<dbReference type="CDD" id="cd01650">
    <property type="entry name" value="RT_nLTR_like"/>
    <property type="match status" value="1"/>
</dbReference>